<dbReference type="SUPFAM" id="SSF56925">
    <property type="entry name" value="OMPA-like"/>
    <property type="match status" value="1"/>
</dbReference>
<dbReference type="Proteomes" id="UP001597459">
    <property type="component" value="Unassembled WGS sequence"/>
</dbReference>
<reference evidence="3" key="1">
    <citation type="journal article" date="2019" name="Int. J. Syst. Evol. Microbiol.">
        <title>The Global Catalogue of Microorganisms (GCM) 10K type strain sequencing project: providing services to taxonomists for standard genome sequencing and annotation.</title>
        <authorList>
            <consortium name="The Broad Institute Genomics Platform"/>
            <consortium name="The Broad Institute Genome Sequencing Center for Infectious Disease"/>
            <person name="Wu L."/>
            <person name="Ma J."/>
        </authorList>
    </citation>
    <scope>NUCLEOTIDE SEQUENCE [LARGE SCALE GENOMIC DNA]</scope>
    <source>
        <strain evidence="3">KCTC 42423</strain>
    </source>
</reference>
<dbReference type="InterPro" id="IPR011250">
    <property type="entry name" value="OMP/PagP_B-barrel"/>
</dbReference>
<evidence type="ECO:0000313" key="3">
    <source>
        <dbReference type="Proteomes" id="UP001597459"/>
    </source>
</evidence>
<proteinExistence type="predicted"/>
<gene>
    <name evidence="2" type="ORF">ACFSTE_19275</name>
</gene>
<dbReference type="RefSeq" id="WP_176030040.1">
    <property type="nucleotide sequence ID" value="NZ_JBHSJV010000001.1"/>
</dbReference>
<name>A0ABW5NBQ3_9FLAO</name>
<keyword evidence="3" id="KW-1185">Reference proteome</keyword>
<accession>A0ABW5NBQ3</accession>
<dbReference type="InterPro" id="IPR025665">
    <property type="entry name" value="Beta-barrel_OMP_2"/>
</dbReference>
<evidence type="ECO:0000313" key="2">
    <source>
        <dbReference type="EMBL" id="MFD2592987.1"/>
    </source>
</evidence>
<feature type="domain" description="Outer membrane protein beta-barrel" evidence="1">
    <location>
        <begin position="21"/>
        <end position="159"/>
    </location>
</feature>
<organism evidence="2 3">
    <name type="scientific">Aquimarina hainanensis</name>
    <dbReference type="NCBI Taxonomy" id="1578017"/>
    <lineage>
        <taxon>Bacteria</taxon>
        <taxon>Pseudomonadati</taxon>
        <taxon>Bacteroidota</taxon>
        <taxon>Flavobacteriia</taxon>
        <taxon>Flavobacteriales</taxon>
        <taxon>Flavobacteriaceae</taxon>
        <taxon>Aquimarina</taxon>
    </lineage>
</organism>
<dbReference type="EMBL" id="JBHULX010000039">
    <property type="protein sequence ID" value="MFD2592987.1"/>
    <property type="molecule type" value="Genomic_DNA"/>
</dbReference>
<sequence length="181" mass="20402">MNKRICSMFLFLIFGLITTYAQESSYGIRMGVNVSSINSSELPENLEDGRVGVVVGFLADFPLKGKLSFQPELQYSSQGNKDERLQLNYINMPLLLKYNITEFLNIQAGPLAGIKIWEWENNDNYKTFDFSAVGGIGVNVTENIFVDLRYIHGLSDVFDDKGGLTFEGNNQVFQIALGYRM</sequence>
<evidence type="ECO:0000259" key="1">
    <source>
        <dbReference type="Pfam" id="PF13568"/>
    </source>
</evidence>
<protein>
    <submittedName>
        <fullName evidence="2">Porin family protein</fullName>
    </submittedName>
</protein>
<comment type="caution">
    <text evidence="2">The sequence shown here is derived from an EMBL/GenBank/DDBJ whole genome shotgun (WGS) entry which is preliminary data.</text>
</comment>
<dbReference type="Pfam" id="PF13568">
    <property type="entry name" value="OMP_b-brl_2"/>
    <property type="match status" value="1"/>
</dbReference>